<keyword evidence="1" id="KW-0812">Transmembrane</keyword>
<name>A0A9P3PP83_LYOSH</name>
<proteinExistence type="predicted"/>
<protein>
    <recommendedName>
        <fullName evidence="4">MARVEL domain-containing protein</fullName>
    </recommendedName>
</protein>
<keyword evidence="1" id="KW-1133">Transmembrane helix</keyword>
<evidence type="ECO:0008006" key="4">
    <source>
        <dbReference type="Google" id="ProtNLM"/>
    </source>
</evidence>
<evidence type="ECO:0000313" key="2">
    <source>
        <dbReference type="EMBL" id="GLB39538.1"/>
    </source>
</evidence>
<feature type="transmembrane region" description="Helical" evidence="1">
    <location>
        <begin position="150"/>
        <end position="168"/>
    </location>
</feature>
<reference evidence="2" key="1">
    <citation type="submission" date="2022-07" db="EMBL/GenBank/DDBJ databases">
        <title>The genome of Lyophyllum shimeji provides insight into the initial evolution of ectomycorrhizal fungal genome.</title>
        <authorList>
            <person name="Kobayashi Y."/>
            <person name="Shibata T."/>
            <person name="Hirakawa H."/>
            <person name="Shigenobu S."/>
            <person name="Nishiyama T."/>
            <person name="Yamada A."/>
            <person name="Hasebe M."/>
            <person name="Kawaguchi M."/>
        </authorList>
    </citation>
    <scope>NUCLEOTIDE SEQUENCE</scope>
    <source>
        <strain evidence="2">AT787</strain>
    </source>
</reference>
<organism evidence="2 3">
    <name type="scientific">Lyophyllum shimeji</name>
    <name type="common">Hon-shimeji</name>
    <name type="synonym">Tricholoma shimeji</name>
    <dbReference type="NCBI Taxonomy" id="47721"/>
    <lineage>
        <taxon>Eukaryota</taxon>
        <taxon>Fungi</taxon>
        <taxon>Dikarya</taxon>
        <taxon>Basidiomycota</taxon>
        <taxon>Agaricomycotina</taxon>
        <taxon>Agaricomycetes</taxon>
        <taxon>Agaricomycetidae</taxon>
        <taxon>Agaricales</taxon>
        <taxon>Tricholomatineae</taxon>
        <taxon>Lyophyllaceae</taxon>
        <taxon>Lyophyllum</taxon>
    </lineage>
</organism>
<sequence>MPEKAKPTGIFSPSFRRRFIYGFAWALVFCIAAAELGLVSQQLHNGGNSYDNYGNKMFKHVLGLTLFSILFTFLLCIGHFYSSVGMMTVLVLIAAVFWGVDAGVIFQSSPYRQYNCGDKDPAATFHGTRWSEPRFFSQCSRIVAMQGLAWAEWGVFVMMFFGMLADILDVRMRPARAFYTA</sequence>
<keyword evidence="1" id="KW-0472">Membrane</keyword>
<dbReference type="AlphaFoldDB" id="A0A9P3PP83"/>
<dbReference type="OrthoDB" id="2558918at2759"/>
<keyword evidence="3" id="KW-1185">Reference proteome</keyword>
<feature type="transmembrane region" description="Helical" evidence="1">
    <location>
        <begin position="20"/>
        <end position="40"/>
    </location>
</feature>
<comment type="caution">
    <text evidence="2">The sequence shown here is derived from an EMBL/GenBank/DDBJ whole genome shotgun (WGS) entry which is preliminary data.</text>
</comment>
<dbReference type="EMBL" id="BRPK01000007">
    <property type="protein sequence ID" value="GLB39538.1"/>
    <property type="molecule type" value="Genomic_DNA"/>
</dbReference>
<feature type="transmembrane region" description="Helical" evidence="1">
    <location>
        <begin position="88"/>
        <end position="106"/>
    </location>
</feature>
<evidence type="ECO:0000256" key="1">
    <source>
        <dbReference type="SAM" id="Phobius"/>
    </source>
</evidence>
<evidence type="ECO:0000313" key="3">
    <source>
        <dbReference type="Proteomes" id="UP001063166"/>
    </source>
</evidence>
<gene>
    <name evidence="2" type="ORF">LshimejAT787_0700480</name>
</gene>
<accession>A0A9P3PP83</accession>
<dbReference type="Proteomes" id="UP001063166">
    <property type="component" value="Unassembled WGS sequence"/>
</dbReference>
<feature type="transmembrane region" description="Helical" evidence="1">
    <location>
        <begin position="60"/>
        <end position="81"/>
    </location>
</feature>